<dbReference type="VEuPathDB" id="FungiDB:PSHT_14158"/>
<gene>
    <name evidence="1" type="ORF">PSHT_14158</name>
</gene>
<protein>
    <submittedName>
        <fullName evidence="1">Uncharacterized protein</fullName>
    </submittedName>
</protein>
<evidence type="ECO:0000313" key="2">
    <source>
        <dbReference type="Proteomes" id="UP000238274"/>
    </source>
</evidence>
<reference evidence="1 2" key="1">
    <citation type="submission" date="2017-12" db="EMBL/GenBank/DDBJ databases">
        <title>Gene loss provides genomic basis for host adaptation in cereal stripe rust fungi.</title>
        <authorList>
            <person name="Xia C."/>
        </authorList>
    </citation>
    <scope>NUCLEOTIDE SEQUENCE [LARGE SCALE GENOMIC DNA]</scope>
    <source>
        <strain evidence="1 2">93TX-2</strain>
    </source>
</reference>
<accession>A0A2S4UM76</accession>
<dbReference type="VEuPathDB" id="FungiDB:PSTT_11608"/>
<comment type="caution">
    <text evidence="1">The sequence shown here is derived from an EMBL/GenBank/DDBJ whole genome shotgun (WGS) entry which is preliminary data.</text>
</comment>
<reference evidence="2" key="2">
    <citation type="journal article" date="2018" name="BMC Genomics">
        <title>Genomic insights into host adaptation between the wheat stripe rust pathogen (Puccinia striiformis f. sp. tritici) and the barley stripe rust pathogen (Puccinia striiformis f. sp. hordei).</title>
        <authorList>
            <person name="Xia C."/>
            <person name="Wang M."/>
            <person name="Yin C."/>
            <person name="Cornejo O.E."/>
            <person name="Hulbert S.H."/>
            <person name="Chen X."/>
        </authorList>
    </citation>
    <scope>NUCLEOTIDE SEQUENCE [LARGE SCALE GENOMIC DNA]</scope>
    <source>
        <strain evidence="2">93TX-2</strain>
    </source>
</reference>
<dbReference type="Proteomes" id="UP000238274">
    <property type="component" value="Unassembled WGS sequence"/>
</dbReference>
<organism evidence="1 2">
    <name type="scientific">Puccinia striiformis</name>
    <dbReference type="NCBI Taxonomy" id="27350"/>
    <lineage>
        <taxon>Eukaryota</taxon>
        <taxon>Fungi</taxon>
        <taxon>Dikarya</taxon>
        <taxon>Basidiomycota</taxon>
        <taxon>Pucciniomycotina</taxon>
        <taxon>Pucciniomycetes</taxon>
        <taxon>Pucciniales</taxon>
        <taxon>Pucciniaceae</taxon>
        <taxon>Puccinia</taxon>
    </lineage>
</organism>
<dbReference type="EMBL" id="PKSM01000305">
    <property type="protein sequence ID" value="POV98224.1"/>
    <property type="molecule type" value="Genomic_DNA"/>
</dbReference>
<proteinExistence type="predicted"/>
<reference evidence="2" key="3">
    <citation type="journal article" date="2018" name="Mol. Plant Microbe Interact.">
        <title>Genome sequence resources for the wheat stripe rust pathogen (Puccinia striiformis f. sp. tritici) and the barley stripe rust pathogen (Puccinia striiformis f. sp. hordei).</title>
        <authorList>
            <person name="Xia C."/>
            <person name="Wang M."/>
            <person name="Yin C."/>
            <person name="Cornejo O.E."/>
            <person name="Hulbert S.H."/>
            <person name="Chen X."/>
        </authorList>
    </citation>
    <scope>NUCLEOTIDE SEQUENCE [LARGE SCALE GENOMIC DNA]</scope>
    <source>
        <strain evidence="2">93TX-2</strain>
    </source>
</reference>
<name>A0A2S4UM76_9BASI</name>
<keyword evidence="2" id="KW-1185">Reference proteome</keyword>
<sequence length="89" mass="10168">MGSFKAACFILRWYDAANCQSEKWKEQHPAPHQMEEDFEGLDHYQTTVGGLLKYVCGHLLTNVLETVKIKIKGNIPHRKELLAIRGVQS</sequence>
<dbReference type="AlphaFoldDB" id="A0A2S4UM76"/>
<evidence type="ECO:0000313" key="1">
    <source>
        <dbReference type="EMBL" id="POV98224.1"/>
    </source>
</evidence>